<proteinExistence type="predicted"/>
<comment type="caution">
    <text evidence="1">The sequence shown here is derived from an EMBL/GenBank/DDBJ whole genome shotgun (WGS) entry which is preliminary data.</text>
</comment>
<accession>A0AAN9QKT7</accession>
<dbReference type="Proteomes" id="UP001367508">
    <property type="component" value="Unassembled WGS sequence"/>
</dbReference>
<evidence type="ECO:0000313" key="1">
    <source>
        <dbReference type="EMBL" id="KAK7339229.1"/>
    </source>
</evidence>
<gene>
    <name evidence="1" type="ORF">VNO77_19884</name>
</gene>
<evidence type="ECO:0000313" key="2">
    <source>
        <dbReference type="Proteomes" id="UP001367508"/>
    </source>
</evidence>
<sequence length="242" mass="27151">MNNQAKVLKAQSKNIPYTNLIARLVKRLILDHHTFLHRKELTLSQPWLRGLLACLEVHQLVWRLGLLGSLVIICSKWCIPAGPTLLLIYLFLHASAGVYVHGNIGLNPNSHGTCDLLLTSLVGVSRASKFSFSNTKDWVAPPIFSIFTEPIGSNHVDFPSTAITRKQFIETSIISIVTIRLEDASLPACWLSNQQGSLFLSARSITWLAYPQSRATRTEIFNQESHREINFSPLCRPLHSFP</sequence>
<reference evidence="1 2" key="1">
    <citation type="submission" date="2024-01" db="EMBL/GenBank/DDBJ databases">
        <title>The genomes of 5 underutilized Papilionoideae crops provide insights into root nodulation and disease resistanc.</title>
        <authorList>
            <person name="Jiang F."/>
        </authorList>
    </citation>
    <scope>NUCLEOTIDE SEQUENCE [LARGE SCALE GENOMIC DNA]</scope>
    <source>
        <strain evidence="1">LVBAO_FW01</strain>
        <tissue evidence="1">Leaves</tissue>
    </source>
</reference>
<name>A0AAN9QKT7_CANGL</name>
<dbReference type="EMBL" id="JAYMYQ010000004">
    <property type="protein sequence ID" value="KAK7339229.1"/>
    <property type="molecule type" value="Genomic_DNA"/>
</dbReference>
<keyword evidence="2" id="KW-1185">Reference proteome</keyword>
<dbReference type="AlphaFoldDB" id="A0AAN9QKT7"/>
<protein>
    <submittedName>
        <fullName evidence="1">Uncharacterized protein</fullName>
    </submittedName>
</protein>
<organism evidence="1 2">
    <name type="scientific">Canavalia gladiata</name>
    <name type="common">Sword bean</name>
    <name type="synonym">Dolichos gladiatus</name>
    <dbReference type="NCBI Taxonomy" id="3824"/>
    <lineage>
        <taxon>Eukaryota</taxon>
        <taxon>Viridiplantae</taxon>
        <taxon>Streptophyta</taxon>
        <taxon>Embryophyta</taxon>
        <taxon>Tracheophyta</taxon>
        <taxon>Spermatophyta</taxon>
        <taxon>Magnoliopsida</taxon>
        <taxon>eudicotyledons</taxon>
        <taxon>Gunneridae</taxon>
        <taxon>Pentapetalae</taxon>
        <taxon>rosids</taxon>
        <taxon>fabids</taxon>
        <taxon>Fabales</taxon>
        <taxon>Fabaceae</taxon>
        <taxon>Papilionoideae</taxon>
        <taxon>50 kb inversion clade</taxon>
        <taxon>NPAAA clade</taxon>
        <taxon>indigoferoid/millettioid clade</taxon>
        <taxon>Phaseoleae</taxon>
        <taxon>Canavalia</taxon>
    </lineage>
</organism>